<gene>
    <name evidence="2" type="ORF">ABB55_21615</name>
</gene>
<evidence type="ECO:0000313" key="3">
    <source>
        <dbReference type="Proteomes" id="UP000048984"/>
    </source>
</evidence>
<reference evidence="2 3" key="2">
    <citation type="submission" date="2015-10" db="EMBL/GenBank/DDBJ databases">
        <title>Draft Genome Sequence of Prosthecomicrobium hirschii ATCC 27832.</title>
        <authorList>
            <person name="Daniel J."/>
            <person name="Givan S.A."/>
            <person name="Brun Y.V."/>
            <person name="Brown P.J."/>
        </authorList>
    </citation>
    <scope>NUCLEOTIDE SEQUENCE [LARGE SCALE GENOMIC DNA]</scope>
    <source>
        <strain evidence="2 3">16</strain>
    </source>
</reference>
<accession>A0A0P6WDC5</accession>
<sequence length="304" mass="33871">MSRTAIRRPGRAATDAAARPPRIVALALAIALALPALGGCIRQTGDFDRVEANPINDTVLPFAGGLVAEYGRGEMVSSFQNTDRELVLRQRAWALVVPPHTKDWIGEILVEGQRTRLLPEIDHRYNVAAYWNLLRSDGLPIHVDRLEISRYGFASSEARWARLISDMNQDALLIGPFWAEARRVAGDDRSRLAAMNRRPDLSVNELRDATARIDENARVLDWVWRSMRFRLVSYRYAIDRLAVETPTDRRAAVERAYAALEQAIHAAERESTLLAGRPGPSIATAVKPSRLATATPPDEPVPQK</sequence>
<evidence type="ECO:0000256" key="1">
    <source>
        <dbReference type="SAM" id="MobiDB-lite"/>
    </source>
</evidence>
<proteinExistence type="predicted"/>
<keyword evidence="3" id="KW-1185">Reference proteome</keyword>
<dbReference type="EMBL" id="LJYW01000001">
    <property type="protein sequence ID" value="KPL54496.1"/>
    <property type="molecule type" value="Genomic_DNA"/>
</dbReference>
<protein>
    <submittedName>
        <fullName evidence="2">Uncharacterized protein</fullName>
    </submittedName>
</protein>
<comment type="caution">
    <text evidence="2">The sequence shown here is derived from an EMBL/GenBank/DDBJ whole genome shotgun (WGS) entry which is preliminary data.</text>
</comment>
<dbReference type="RefSeq" id="WP_054360663.1">
    <property type="nucleotide sequence ID" value="NZ_LJYW01000001.1"/>
</dbReference>
<reference evidence="2 3" key="1">
    <citation type="submission" date="2015-09" db="EMBL/GenBank/DDBJ databases">
        <authorList>
            <person name="Jackson K.R."/>
            <person name="Lunt B.L."/>
            <person name="Fisher J.N.B."/>
            <person name="Gardner A.V."/>
            <person name="Bailey M.E."/>
            <person name="Deus L.M."/>
            <person name="Earl A.S."/>
            <person name="Gibby P.D."/>
            <person name="Hartmann K.A."/>
            <person name="Liu J.E."/>
            <person name="Manci A.M."/>
            <person name="Nielsen D.A."/>
            <person name="Solomon M.B."/>
            <person name="Breakwell D.P."/>
            <person name="Burnett S.H."/>
            <person name="Grose J.H."/>
        </authorList>
    </citation>
    <scope>NUCLEOTIDE SEQUENCE [LARGE SCALE GENOMIC DNA]</scope>
    <source>
        <strain evidence="2 3">16</strain>
    </source>
</reference>
<dbReference type="Proteomes" id="UP000048984">
    <property type="component" value="Unassembled WGS sequence"/>
</dbReference>
<evidence type="ECO:0000313" key="2">
    <source>
        <dbReference type="EMBL" id="KPL54496.1"/>
    </source>
</evidence>
<organism evidence="2 3">
    <name type="scientific">Prosthecodimorpha hirschii</name>
    <dbReference type="NCBI Taxonomy" id="665126"/>
    <lineage>
        <taxon>Bacteria</taxon>
        <taxon>Pseudomonadati</taxon>
        <taxon>Pseudomonadota</taxon>
        <taxon>Alphaproteobacteria</taxon>
        <taxon>Hyphomicrobiales</taxon>
        <taxon>Ancalomicrobiaceae</taxon>
        <taxon>Prosthecodimorpha</taxon>
    </lineage>
</organism>
<name>A0A0P6WDC5_9HYPH</name>
<dbReference type="AlphaFoldDB" id="A0A0P6WDC5"/>
<feature type="region of interest" description="Disordered" evidence="1">
    <location>
        <begin position="272"/>
        <end position="304"/>
    </location>
</feature>